<keyword evidence="3" id="KW-0326">Glycosidase</keyword>
<dbReference type="Pfam" id="PF22422">
    <property type="entry name" value="MGH1-like_GH"/>
    <property type="match status" value="1"/>
</dbReference>
<dbReference type="InterPro" id="IPR012341">
    <property type="entry name" value="6hp_glycosidase-like_sf"/>
</dbReference>
<evidence type="ECO:0000313" key="6">
    <source>
        <dbReference type="Proteomes" id="UP000460272"/>
    </source>
</evidence>
<dbReference type="InterPro" id="IPR054491">
    <property type="entry name" value="MGH1-like_GH"/>
</dbReference>
<dbReference type="GO" id="GO:0004573">
    <property type="term" value="F:Glc3Man9GlcNAc2 oligosaccharide glucosidase activity"/>
    <property type="evidence" value="ECO:0007669"/>
    <property type="project" value="InterPro"/>
</dbReference>
<dbReference type="PANTHER" id="PTHR10412:SF11">
    <property type="entry name" value="MANNOSYL-OLIGOSACCHARIDE GLUCOSIDASE"/>
    <property type="match status" value="1"/>
</dbReference>
<dbReference type="Proteomes" id="UP000460272">
    <property type="component" value="Unassembled WGS sequence"/>
</dbReference>
<dbReference type="AlphaFoldDB" id="A0A6P2C723"/>
<keyword evidence="2" id="KW-0378">Hydrolase</keyword>
<evidence type="ECO:0000259" key="4">
    <source>
        <dbReference type="Pfam" id="PF22422"/>
    </source>
</evidence>
<dbReference type="RefSeq" id="WP_145850900.1">
    <property type="nucleotide sequence ID" value="NZ_RPFW01000001.1"/>
</dbReference>
<evidence type="ECO:0000256" key="3">
    <source>
        <dbReference type="ARBA" id="ARBA00023295"/>
    </source>
</evidence>
<protein>
    <submittedName>
        <fullName evidence="5">Glycogen debranching protein</fullName>
    </submittedName>
</protein>
<dbReference type="GO" id="GO:0006487">
    <property type="term" value="P:protein N-linked glycosylation"/>
    <property type="evidence" value="ECO:0007669"/>
    <property type="project" value="TreeGrafter"/>
</dbReference>
<dbReference type="Gene3D" id="1.50.10.10">
    <property type="match status" value="1"/>
</dbReference>
<keyword evidence="6" id="KW-1185">Reference proteome</keyword>
<comment type="similarity">
    <text evidence="1">Belongs to the glycosyl hydrolase 63 family.</text>
</comment>
<accession>A0A6P2C723</accession>
<dbReference type="InterPro" id="IPR004888">
    <property type="entry name" value="Glycoside_hydrolase_63"/>
</dbReference>
<dbReference type="SUPFAM" id="SSF48208">
    <property type="entry name" value="Six-hairpin glycosidases"/>
    <property type="match status" value="1"/>
</dbReference>
<evidence type="ECO:0000256" key="1">
    <source>
        <dbReference type="ARBA" id="ARBA00010833"/>
    </source>
</evidence>
<proteinExistence type="inferred from homology"/>
<dbReference type="GO" id="GO:0009311">
    <property type="term" value="P:oligosaccharide metabolic process"/>
    <property type="evidence" value="ECO:0007669"/>
    <property type="project" value="InterPro"/>
</dbReference>
<gene>
    <name evidence="5" type="ORF">EAS64_01485</name>
</gene>
<reference evidence="5 6" key="1">
    <citation type="submission" date="2018-11" db="EMBL/GenBank/DDBJ databases">
        <title>Trebonia kvetii gen.nov., sp.nov., a novel acidophilic actinobacterium, and proposal of the new actinobacterial family Treboniaceae fam. nov.</title>
        <authorList>
            <person name="Rapoport D."/>
            <person name="Sagova-Mareckova M."/>
            <person name="Sedlacek I."/>
            <person name="Provaznik J."/>
            <person name="Kralova S."/>
            <person name="Pavlinic D."/>
            <person name="Benes V."/>
            <person name="Kopecky J."/>
        </authorList>
    </citation>
    <scope>NUCLEOTIDE SEQUENCE [LARGE SCALE GENOMIC DNA]</scope>
    <source>
        <strain evidence="5 6">15Tr583</strain>
    </source>
</reference>
<dbReference type="PANTHER" id="PTHR10412">
    <property type="entry name" value="MANNOSYL-OLIGOSACCHARIDE GLUCOSIDASE"/>
    <property type="match status" value="1"/>
</dbReference>
<comment type="caution">
    <text evidence="5">The sequence shown here is derived from an EMBL/GenBank/DDBJ whole genome shotgun (WGS) entry which is preliminary data.</text>
</comment>
<evidence type="ECO:0000256" key="2">
    <source>
        <dbReference type="ARBA" id="ARBA00022801"/>
    </source>
</evidence>
<name>A0A6P2C723_9ACTN</name>
<sequence length="444" mass="48515">MTGSLSIAARAAYILRDNSTGLITKAAPALYPHQWSWDAAFNAIGLAAVDLPRARLELDSLFSGQWRNGLLPHIVFDPAADGYWPGPAQWECATLSEEAPSAPATSGIIDPPVHAIAVDRILAVARAAGGPEAERTEAWAAHLYPKLLAWHRFLARDRADKQTGLITLFHGWESGTDNSPRWDAPYAAVEVGPSLPSYVRKDKAHVANAGQRPTDREYDRYLWLVEEAKRASYDAGLLRQTGSFQVGDVLFTAIFARACDLLAKLAVHLRKANDAAELKDFAAEARAAVFCHVDEASGLAADVDLRTETWLRTETIAGFAPLIAGGMPLELRRRQVDMLLGQRWAGHPSFKYALPPSTSPCSSAYNPACYWRGPVWPVFTWLLTWALSRSSEPGAASALREASLAQLADETFAEYYHPVTGEPLGSLHQSWTAAAALDWLFDEA</sequence>
<dbReference type="OrthoDB" id="9781878at2"/>
<dbReference type="EMBL" id="RPFW01000001">
    <property type="protein sequence ID" value="TVZ06146.1"/>
    <property type="molecule type" value="Genomic_DNA"/>
</dbReference>
<feature type="domain" description="Mannosylglycerate hydrolase MGH1-like glycoside hydrolase" evidence="4">
    <location>
        <begin position="31"/>
        <end position="432"/>
    </location>
</feature>
<evidence type="ECO:0000313" key="5">
    <source>
        <dbReference type="EMBL" id="TVZ06146.1"/>
    </source>
</evidence>
<dbReference type="InterPro" id="IPR008928">
    <property type="entry name" value="6-hairpin_glycosidase_sf"/>
</dbReference>
<organism evidence="5 6">
    <name type="scientific">Trebonia kvetii</name>
    <dbReference type="NCBI Taxonomy" id="2480626"/>
    <lineage>
        <taxon>Bacteria</taxon>
        <taxon>Bacillati</taxon>
        <taxon>Actinomycetota</taxon>
        <taxon>Actinomycetes</taxon>
        <taxon>Streptosporangiales</taxon>
        <taxon>Treboniaceae</taxon>
        <taxon>Trebonia</taxon>
    </lineage>
</organism>